<dbReference type="InterPro" id="IPR023997">
    <property type="entry name" value="TonB-dep_OMP_SusC/RagA_CS"/>
</dbReference>
<reference evidence="12 13" key="1">
    <citation type="submission" date="2014-11" db="EMBL/GenBank/DDBJ databases">
        <title>Genome sequence of Flavihumibacter solisilvae 3-3.</title>
        <authorList>
            <person name="Zhou G."/>
            <person name="Li M."/>
            <person name="Wang G."/>
        </authorList>
    </citation>
    <scope>NUCLEOTIDE SEQUENCE [LARGE SCALE GENOMIC DNA]</scope>
    <source>
        <strain evidence="12 13">3-3</strain>
    </source>
</reference>
<keyword evidence="13" id="KW-1185">Reference proteome</keyword>
<evidence type="ECO:0000313" key="13">
    <source>
        <dbReference type="Proteomes" id="UP000031408"/>
    </source>
</evidence>
<keyword evidence="3 8" id="KW-1134">Transmembrane beta strand</keyword>
<dbReference type="Gene3D" id="2.170.130.10">
    <property type="entry name" value="TonB-dependent receptor, plug domain"/>
    <property type="match status" value="1"/>
</dbReference>
<evidence type="ECO:0000256" key="3">
    <source>
        <dbReference type="ARBA" id="ARBA00022452"/>
    </source>
</evidence>
<evidence type="ECO:0000256" key="5">
    <source>
        <dbReference type="ARBA" id="ARBA00023077"/>
    </source>
</evidence>
<keyword evidence="2 8" id="KW-0813">Transport</keyword>
<name>A0A0C1IS00_9BACT</name>
<evidence type="ECO:0000256" key="4">
    <source>
        <dbReference type="ARBA" id="ARBA00022692"/>
    </source>
</evidence>
<comment type="caution">
    <text evidence="12">The sequence shown here is derived from an EMBL/GenBank/DDBJ whole genome shotgun (WGS) entry which is preliminary data.</text>
</comment>
<gene>
    <name evidence="12" type="ORF">OI18_18315</name>
</gene>
<evidence type="ECO:0000313" key="12">
    <source>
        <dbReference type="EMBL" id="KIC93209.1"/>
    </source>
</evidence>
<keyword evidence="4 8" id="KW-0812">Transmembrane</keyword>
<evidence type="ECO:0000256" key="7">
    <source>
        <dbReference type="ARBA" id="ARBA00023237"/>
    </source>
</evidence>
<dbReference type="SUPFAM" id="SSF56935">
    <property type="entry name" value="Porins"/>
    <property type="match status" value="1"/>
</dbReference>
<dbReference type="EMBL" id="JSVC01000021">
    <property type="protein sequence ID" value="KIC93209.1"/>
    <property type="molecule type" value="Genomic_DNA"/>
</dbReference>
<feature type="domain" description="TonB-dependent receptor-like beta-barrel" evidence="10">
    <location>
        <begin position="419"/>
        <end position="943"/>
    </location>
</feature>
<dbReference type="NCBIfam" id="TIGR04056">
    <property type="entry name" value="OMP_RagA_SusC"/>
    <property type="match status" value="1"/>
</dbReference>
<dbReference type="Pfam" id="PF13715">
    <property type="entry name" value="CarbopepD_reg_2"/>
    <property type="match status" value="1"/>
</dbReference>
<evidence type="ECO:0008006" key="14">
    <source>
        <dbReference type="Google" id="ProtNLM"/>
    </source>
</evidence>
<evidence type="ECO:0000256" key="8">
    <source>
        <dbReference type="PROSITE-ProRule" id="PRU01360"/>
    </source>
</evidence>
<dbReference type="AlphaFoldDB" id="A0A0C1IS00"/>
<dbReference type="InterPro" id="IPR039426">
    <property type="entry name" value="TonB-dep_rcpt-like"/>
</dbReference>
<evidence type="ECO:0000259" key="11">
    <source>
        <dbReference type="Pfam" id="PF07715"/>
    </source>
</evidence>
<protein>
    <recommendedName>
        <fullName evidence="14">TonB-dependent receptor</fullName>
    </recommendedName>
</protein>
<dbReference type="GO" id="GO:0009279">
    <property type="term" value="C:cell outer membrane"/>
    <property type="evidence" value="ECO:0007669"/>
    <property type="project" value="UniProtKB-SubCell"/>
</dbReference>
<keyword evidence="7 8" id="KW-0998">Cell outer membrane</keyword>
<dbReference type="InterPro" id="IPR012910">
    <property type="entry name" value="Plug_dom"/>
</dbReference>
<dbReference type="Gene3D" id="2.40.170.20">
    <property type="entry name" value="TonB-dependent receptor, beta-barrel domain"/>
    <property type="match status" value="1"/>
</dbReference>
<dbReference type="SUPFAM" id="SSF49464">
    <property type="entry name" value="Carboxypeptidase regulatory domain-like"/>
    <property type="match status" value="1"/>
</dbReference>
<comment type="subcellular location">
    <subcellularLocation>
        <location evidence="1 8">Cell outer membrane</location>
        <topology evidence="1 8">Multi-pass membrane protein</topology>
    </subcellularLocation>
</comment>
<evidence type="ECO:0000256" key="9">
    <source>
        <dbReference type="RuleBase" id="RU003357"/>
    </source>
</evidence>
<dbReference type="InterPro" id="IPR037066">
    <property type="entry name" value="Plug_dom_sf"/>
</dbReference>
<dbReference type="Pfam" id="PF00593">
    <property type="entry name" value="TonB_dep_Rec_b-barrel"/>
    <property type="match status" value="1"/>
</dbReference>
<keyword evidence="5 9" id="KW-0798">TonB box</keyword>
<dbReference type="NCBIfam" id="TIGR04057">
    <property type="entry name" value="SusC_RagA_signa"/>
    <property type="match status" value="1"/>
</dbReference>
<dbReference type="STRING" id="1349421.OI18_18315"/>
<organism evidence="12 13">
    <name type="scientific">Flavihumibacter solisilvae</name>
    <dbReference type="NCBI Taxonomy" id="1349421"/>
    <lineage>
        <taxon>Bacteria</taxon>
        <taxon>Pseudomonadati</taxon>
        <taxon>Bacteroidota</taxon>
        <taxon>Chitinophagia</taxon>
        <taxon>Chitinophagales</taxon>
        <taxon>Chitinophagaceae</taxon>
        <taxon>Flavihumibacter</taxon>
    </lineage>
</organism>
<dbReference type="Pfam" id="PF07715">
    <property type="entry name" value="Plug"/>
    <property type="match status" value="1"/>
</dbReference>
<accession>A0A0C1IS00</accession>
<evidence type="ECO:0000256" key="1">
    <source>
        <dbReference type="ARBA" id="ARBA00004571"/>
    </source>
</evidence>
<feature type="domain" description="TonB-dependent receptor plug" evidence="11">
    <location>
        <begin position="107"/>
        <end position="230"/>
    </location>
</feature>
<sequence length="1046" mass="115008">MVFALANTLAQDRVLTGRVTDSKTGAPIPGVTVSVKGGTKATQTSQTGEFSLSGVAEGTTLVFSFISYKTYEAKVPPSDKMIVILEEEASQMNEVVVTANAIKREARSLGYATSTIKNDELTRGKDRSVLNSLQGKVAGVQITGSSGGVGSSTRIVFRGGTSLTGNNQALMVVDGIPIDNSQIDAGDNLNNQVDAGNRGNDINPDDIESVTVLKGPAAAALYGSRASNGALVITTKSGKLRGGKKTEITVSSAYNFDEILRLPDFQNSYGQGGKKEPDSRENFSWGPAFDGLVKPWGQQVGDSMRVKPYVGLEDNVKEFFDIGRTWTNSVSFSQNNDKSAYFVSFNNVDQKGIMPGTEYQRTSVRLSANTEFSNNFYSSASVNYIKATGDLSIQGQSGSPYDQVLQTPRDISLLELKDYKNKFNDLYGYYGAYTINPWYLLGEDAYKTNVDRLIANVQVGYRAAKWLDINYRIGTDFSADKRRQIQSKRIITDPNNQNYDNRFQGKYEETTINIRELTSDLMATFKKKLSEDLNLSVLVGHNVRQRDFNSQISTANGLIVPNVYTLANSLNRPTAINQIINRRLWGIYTDINFAYKNYLFFGITARNDWSSTLPKDNNSFFYPSANVSLVFSELFQLPEFFTYGKLRASIAQVGNDAPPYSLQSVFVPAIVTTDPNNSLITDGYQNSLINFPLNGVPGYTQGDIIGNPELKPEITTSFEIGADLGFFKDRLGIEFTYYSNESRDQIVTVPIAASSGYTNQTLNAGSITNKGVEVLLRGQPVRGRNFTWEITGTFTHNQNKVKELFSGIEQISLGGFVGATLVAKVGEPYGSFFGAGFQKDPQGRVVVDAATGYPLTDPIARIHGNIQPDYLASLTNTFTYKGISLSFLLDAKKGGVFYSRTMSLQEFVGTDPRTLYNNREPFVVPNSVIETSDGKFEPNTTPTLDAQDYWTNYSSNNSIGQLIDASFLKLREVSVSYRIPKQWIQNWPMSAIIVGVSGRNLLLWTPSENTYADPETSSFGSGNVQGFEYGTVPSIRSYGANLKVIF</sequence>
<evidence type="ECO:0000259" key="10">
    <source>
        <dbReference type="Pfam" id="PF00593"/>
    </source>
</evidence>
<dbReference type="PROSITE" id="PS52016">
    <property type="entry name" value="TONB_DEPENDENT_REC_3"/>
    <property type="match status" value="1"/>
</dbReference>
<dbReference type="Gene3D" id="2.60.40.1120">
    <property type="entry name" value="Carboxypeptidase-like, regulatory domain"/>
    <property type="match status" value="1"/>
</dbReference>
<proteinExistence type="inferred from homology"/>
<comment type="similarity">
    <text evidence="8 9">Belongs to the TonB-dependent receptor family.</text>
</comment>
<dbReference type="InterPro" id="IPR036942">
    <property type="entry name" value="Beta-barrel_TonB_sf"/>
</dbReference>
<dbReference type="InterPro" id="IPR008969">
    <property type="entry name" value="CarboxyPept-like_regulatory"/>
</dbReference>
<evidence type="ECO:0000256" key="2">
    <source>
        <dbReference type="ARBA" id="ARBA00022448"/>
    </source>
</evidence>
<dbReference type="Proteomes" id="UP000031408">
    <property type="component" value="Unassembled WGS sequence"/>
</dbReference>
<dbReference type="InterPro" id="IPR023996">
    <property type="entry name" value="TonB-dep_OMP_SusC/RagA"/>
</dbReference>
<evidence type="ECO:0000256" key="6">
    <source>
        <dbReference type="ARBA" id="ARBA00023136"/>
    </source>
</evidence>
<dbReference type="InterPro" id="IPR000531">
    <property type="entry name" value="Beta-barrel_TonB"/>
</dbReference>
<keyword evidence="6 8" id="KW-0472">Membrane</keyword>